<dbReference type="GO" id="GO:0015297">
    <property type="term" value="F:antiporter activity"/>
    <property type="evidence" value="ECO:0007669"/>
    <property type="project" value="InterPro"/>
</dbReference>
<feature type="transmembrane region" description="Helical" evidence="6">
    <location>
        <begin position="95"/>
        <end position="115"/>
    </location>
</feature>
<feature type="transmembrane region" description="Helical" evidence="6">
    <location>
        <begin position="1042"/>
        <end position="1061"/>
    </location>
</feature>
<keyword evidence="3 6" id="KW-0812">Transmembrane</keyword>
<evidence type="ECO:0000313" key="8">
    <source>
        <dbReference type="Proteomes" id="UP000583929"/>
    </source>
</evidence>
<dbReference type="GO" id="GO:0016020">
    <property type="term" value="C:membrane"/>
    <property type="evidence" value="ECO:0007669"/>
    <property type="project" value="UniProtKB-SubCell"/>
</dbReference>
<dbReference type="GO" id="GO:0042910">
    <property type="term" value="F:xenobiotic transmembrane transporter activity"/>
    <property type="evidence" value="ECO:0007669"/>
    <property type="project" value="InterPro"/>
</dbReference>
<reference evidence="7 8" key="1">
    <citation type="journal article" date="2020" name="bioRxiv">
        <title>Sequence and annotation of 42 cannabis genomes reveals extensive copy number variation in cannabinoid synthesis and pathogen resistance genes.</title>
        <authorList>
            <person name="Mckernan K.J."/>
            <person name="Helbert Y."/>
            <person name="Kane L.T."/>
            <person name="Ebling H."/>
            <person name="Zhang L."/>
            <person name="Liu B."/>
            <person name="Eaton Z."/>
            <person name="Mclaughlin S."/>
            <person name="Kingan S."/>
            <person name="Baybayan P."/>
            <person name="Concepcion G."/>
            <person name="Jordan M."/>
            <person name="Riva A."/>
            <person name="Barbazuk W."/>
            <person name="Harkins T."/>
        </authorList>
    </citation>
    <scope>NUCLEOTIDE SEQUENCE [LARGE SCALE GENOMIC DNA]</scope>
    <source>
        <strain evidence="8">cv. Jamaican Lion 4</strain>
        <tissue evidence="7">Leaf</tissue>
    </source>
</reference>
<dbReference type="NCBIfam" id="TIGR00797">
    <property type="entry name" value="matE"/>
    <property type="match status" value="2"/>
</dbReference>
<evidence type="ECO:0000256" key="2">
    <source>
        <dbReference type="ARBA" id="ARBA00010199"/>
    </source>
</evidence>
<feature type="transmembrane region" description="Helical" evidence="6">
    <location>
        <begin position="20"/>
        <end position="40"/>
    </location>
</feature>
<feature type="transmembrane region" description="Helical" evidence="6">
    <location>
        <begin position="1082"/>
        <end position="1103"/>
    </location>
</feature>
<keyword evidence="8" id="KW-1185">Reference proteome</keyword>
<evidence type="ECO:0000256" key="5">
    <source>
        <dbReference type="ARBA" id="ARBA00023136"/>
    </source>
</evidence>
<evidence type="ECO:0000256" key="1">
    <source>
        <dbReference type="ARBA" id="ARBA00004141"/>
    </source>
</evidence>
<comment type="similarity">
    <text evidence="2 6">Belongs to the multi antimicrobial extrusion (MATE) (TC 2.A.66.1) family.</text>
</comment>
<dbReference type="AlphaFoldDB" id="A0A7J6HEA1"/>
<feature type="transmembrane region" description="Helical" evidence="6">
    <location>
        <begin position="472"/>
        <end position="494"/>
    </location>
</feature>
<feature type="transmembrane region" description="Helical" evidence="6">
    <location>
        <begin position="52"/>
        <end position="75"/>
    </location>
</feature>
<feature type="transmembrane region" description="Helical" evidence="6">
    <location>
        <begin position="610"/>
        <end position="632"/>
    </location>
</feature>
<feature type="transmembrane region" description="Helical" evidence="6">
    <location>
        <begin position="551"/>
        <end position="570"/>
    </location>
</feature>
<comment type="caution">
    <text evidence="7">The sequence shown here is derived from an EMBL/GenBank/DDBJ whole genome shotgun (WGS) entry which is preliminary data.</text>
</comment>
<feature type="transmembrane region" description="Helical" evidence="6">
    <location>
        <begin position="582"/>
        <end position="604"/>
    </location>
</feature>
<organism evidence="7 8">
    <name type="scientific">Cannabis sativa</name>
    <name type="common">Hemp</name>
    <name type="synonym">Marijuana</name>
    <dbReference type="NCBI Taxonomy" id="3483"/>
    <lineage>
        <taxon>Eukaryota</taxon>
        <taxon>Viridiplantae</taxon>
        <taxon>Streptophyta</taxon>
        <taxon>Embryophyta</taxon>
        <taxon>Tracheophyta</taxon>
        <taxon>Spermatophyta</taxon>
        <taxon>Magnoliopsida</taxon>
        <taxon>eudicotyledons</taxon>
        <taxon>Gunneridae</taxon>
        <taxon>Pentapetalae</taxon>
        <taxon>rosids</taxon>
        <taxon>fabids</taxon>
        <taxon>Rosales</taxon>
        <taxon>Cannabaceae</taxon>
        <taxon>Cannabis</taxon>
    </lineage>
</organism>
<feature type="transmembrane region" description="Helical" evidence="6">
    <location>
        <begin position="506"/>
        <end position="531"/>
    </location>
</feature>
<evidence type="ECO:0000256" key="4">
    <source>
        <dbReference type="ARBA" id="ARBA00022989"/>
    </source>
</evidence>
<feature type="transmembrane region" description="Helical" evidence="6">
    <location>
        <begin position="735"/>
        <end position="758"/>
    </location>
</feature>
<dbReference type="CDD" id="cd13132">
    <property type="entry name" value="MATE_eukaryotic"/>
    <property type="match status" value="2"/>
</dbReference>
<evidence type="ECO:0000256" key="6">
    <source>
        <dbReference type="RuleBase" id="RU004914"/>
    </source>
</evidence>
<feature type="transmembrane region" description="Helical" evidence="6">
    <location>
        <begin position="284"/>
        <end position="306"/>
    </location>
</feature>
<dbReference type="InterPro" id="IPR002528">
    <property type="entry name" value="MATE_fam"/>
</dbReference>
<keyword evidence="5 6" id="KW-0472">Membrane</keyword>
<feature type="transmembrane region" description="Helical" evidence="6">
    <location>
        <begin position="778"/>
        <end position="807"/>
    </location>
</feature>
<dbReference type="GO" id="GO:1990961">
    <property type="term" value="P:xenobiotic detoxification by transmembrane export across the plasma membrane"/>
    <property type="evidence" value="ECO:0007669"/>
    <property type="project" value="InterPro"/>
</dbReference>
<comment type="subcellular location">
    <subcellularLocation>
        <location evidence="1">Membrane</location>
        <topology evidence="1">Multi-pass membrane protein</topology>
    </subcellularLocation>
</comment>
<feature type="transmembrane region" description="Helical" evidence="6">
    <location>
        <begin position="446"/>
        <end position="466"/>
    </location>
</feature>
<keyword evidence="4 6" id="KW-1133">Transmembrane helix</keyword>
<accession>A0A7J6HEA1</accession>
<dbReference type="EMBL" id="JAATIQ010000050">
    <property type="protein sequence ID" value="KAF4392958.1"/>
    <property type="molecule type" value="Genomic_DNA"/>
</dbReference>
<gene>
    <name evidence="7" type="ORF">G4B88_011953</name>
</gene>
<evidence type="ECO:0000313" key="7">
    <source>
        <dbReference type="EMBL" id="KAF4392958.1"/>
    </source>
</evidence>
<feature type="transmembrane region" description="Helical" evidence="6">
    <location>
        <begin position="925"/>
        <end position="950"/>
    </location>
</feature>
<name>A0A7J6HEA1_CANSA</name>
<feature type="transmembrane region" description="Helical" evidence="6">
    <location>
        <begin position="155"/>
        <end position="177"/>
    </location>
</feature>
<dbReference type="Proteomes" id="UP000583929">
    <property type="component" value="Unassembled WGS sequence"/>
</dbReference>
<feature type="transmembrane region" description="Helical" evidence="6">
    <location>
        <begin position="865"/>
        <end position="885"/>
    </location>
</feature>
<dbReference type="InterPro" id="IPR045069">
    <property type="entry name" value="MATE_euk"/>
</dbReference>
<evidence type="ECO:0000256" key="3">
    <source>
        <dbReference type="ARBA" id="ARBA00022692"/>
    </source>
</evidence>
<dbReference type="PANTHER" id="PTHR11206">
    <property type="entry name" value="MULTIDRUG RESISTANCE PROTEIN"/>
    <property type="match status" value="1"/>
</dbReference>
<proteinExistence type="inferred from homology"/>
<feature type="transmembrane region" description="Helical" evidence="6">
    <location>
        <begin position="351"/>
        <end position="371"/>
    </location>
</feature>
<feature type="transmembrane region" description="Helical" evidence="6">
    <location>
        <begin position="891"/>
        <end position="913"/>
    </location>
</feature>
<protein>
    <recommendedName>
        <fullName evidence="6">Protein DETOXIFICATION</fullName>
    </recommendedName>
    <alternativeName>
        <fullName evidence="6">Multidrug and toxic compound extrusion protein</fullName>
    </alternativeName>
</protein>
<feature type="transmembrane region" description="Helical" evidence="6">
    <location>
        <begin position="970"/>
        <end position="989"/>
    </location>
</feature>
<dbReference type="Pfam" id="PF01554">
    <property type="entry name" value="MatE"/>
    <property type="match status" value="5"/>
</dbReference>
<feature type="transmembrane region" description="Helical" evidence="6">
    <location>
        <begin position="127"/>
        <end position="149"/>
    </location>
</feature>
<feature type="transmembrane region" description="Helical" evidence="6">
    <location>
        <begin position="1001"/>
        <end position="1022"/>
    </location>
</feature>
<sequence>MFASHLGPLQLAGATLANSWATVTGYAFLIGLSGALETLCGQGFGANLYRMMGIHLQASCITSFLFSILISFVWFNTEPILVFLGQDLEIAETAGIYTKFLIPSIFAFGYIQNILRFLQTQSVVRPAVLLSAIPLVFHIGITYCLVHLTPLGFKGAPIATSITLWISFFMLAAYVMLARQFHLTWQGFSTESFSYILTNLKLSLPSAAMVCLEYWAFEILVFLAGLMPNSKSTTSLIAICVNTETIAYNVTYGLSASASTRVSNELGGGHPEQAKSAMVVSLKLSVLLATIVVMALGFGHNFWAGLFTDNSAIIKSFASMTPLLAISIMLDSLQGVLSGVARGCGWQRMVVYVNLITFYLVGVTVGSLLAFKMKLYVKVYLICQMLYSTPIPHLKKKMENSDVREPLIEVEGNEVIRGKWWNRVLDAEEAKQQVLFSLPMIITNGFYYLIPLISVMFAGHLGQLHLAGATLANSWATVSGYAFMVGLSGALETLCGQGFGAKSFKLLGIHLQTACITSTIFSIIISFIWLFTEQLLLFLRQDPQIAETAGLYTKFLIPSIFAYGYIQNILRFLQTQSVVRPLILFSSIPLVFHIGITYCLVHLTPLGFKGAPLATSVTLWLTFLMLAAYVMFSKEFNLTWQGFSLESFSYILTNLKLAIPSAAMVCLEYWAFEILVFLAGLMPNSEVTTSLIAICVNTEAITFNFTYGLSAAASTRVSNELGAGRPDRAKSAMIVTLKLCGVLSLILILALGFGHNIWAGLFSDSSEILKLFASLTPLLAISIVIDSLQGILSGVGLWTGMACVLYSTAIPRLEKKMGNSDAREPLIEVEGDEVNRGKWWNRVLETEEAKQQVLFSLPMIITNGFYYLIPLISVMFAGHLGQLHLAGATLANSWATVSGYAFMVGLSGALETLCGQGFGAKSFKLLGIHLQTACITSTIFSIIISFIWFFTEQLLLFLRQDPQIAETAGLYTKFLIPSIFAYGYIQNILRFLQTQSVVRPLILFSSIPLVFHIAMVCLEYWAFEILVFLAGLMPNSEVTTSLIAICVNTQAISFNFTYGLSAAASTRVSNELGAGRPDRAKSAMIVTLKLCGVLALILVLALGFGHNIWAGLFSDSSEIIKSFASLTPLLAISIVIDSLQGVLSGGATSSRTGDEPMDLLLKEPLVFSAGESMEWEEGENLGRRALVIRESVRCRRGQTTGSVFSSHDTHQRFLLFNSSYFGHVRWPPWSPPPRELLSLIHGPPSPVMLS</sequence>